<evidence type="ECO:0000313" key="2">
    <source>
        <dbReference type="EMBL" id="GGH64424.1"/>
    </source>
</evidence>
<evidence type="ECO:0000259" key="1">
    <source>
        <dbReference type="Pfam" id="PF13577"/>
    </source>
</evidence>
<accession>A0A917MW81</accession>
<sequence>MNYEIIEQIQHLFTGADERNWEKVAATLDEKVLLDYSSMNGAPATWLTPDEIITIWAGFLPGFDSTRHQLSGFSMGENEYTASVHFSGKADHFINVERWTVEGTYDVELIYSQRSWRITALKFNLSGQSGNTALPALAVERMNKA</sequence>
<keyword evidence="3" id="KW-1185">Reference proteome</keyword>
<reference evidence="2" key="1">
    <citation type="journal article" date="2014" name="Int. J. Syst. Evol. Microbiol.">
        <title>Complete genome sequence of Corynebacterium casei LMG S-19264T (=DSM 44701T), isolated from a smear-ripened cheese.</title>
        <authorList>
            <consortium name="US DOE Joint Genome Institute (JGI-PGF)"/>
            <person name="Walter F."/>
            <person name="Albersmeier A."/>
            <person name="Kalinowski J."/>
            <person name="Ruckert C."/>
        </authorList>
    </citation>
    <scope>NUCLEOTIDE SEQUENCE</scope>
    <source>
        <strain evidence="2">CGMCC 1.15290</strain>
    </source>
</reference>
<dbReference type="Pfam" id="PF13577">
    <property type="entry name" value="SnoaL_4"/>
    <property type="match status" value="1"/>
</dbReference>
<protein>
    <recommendedName>
        <fullName evidence="1">SnoaL-like domain-containing protein</fullName>
    </recommendedName>
</protein>
<dbReference type="RefSeq" id="WP_188951553.1">
    <property type="nucleotide sequence ID" value="NZ_BMIB01000002.1"/>
</dbReference>
<gene>
    <name evidence="2" type="ORF">GCM10011379_16460</name>
</gene>
<feature type="domain" description="SnoaL-like" evidence="1">
    <location>
        <begin position="4"/>
        <end position="121"/>
    </location>
</feature>
<reference evidence="2" key="2">
    <citation type="submission" date="2020-09" db="EMBL/GenBank/DDBJ databases">
        <authorList>
            <person name="Sun Q."/>
            <person name="Zhou Y."/>
        </authorList>
    </citation>
    <scope>NUCLEOTIDE SEQUENCE</scope>
    <source>
        <strain evidence="2">CGMCC 1.15290</strain>
    </source>
</reference>
<evidence type="ECO:0000313" key="3">
    <source>
        <dbReference type="Proteomes" id="UP000627292"/>
    </source>
</evidence>
<dbReference type="SUPFAM" id="SSF54427">
    <property type="entry name" value="NTF2-like"/>
    <property type="match status" value="1"/>
</dbReference>
<proteinExistence type="predicted"/>
<organism evidence="2 3">
    <name type="scientific">Filimonas zeae</name>
    <dbReference type="NCBI Taxonomy" id="1737353"/>
    <lineage>
        <taxon>Bacteria</taxon>
        <taxon>Pseudomonadati</taxon>
        <taxon>Bacteroidota</taxon>
        <taxon>Chitinophagia</taxon>
        <taxon>Chitinophagales</taxon>
        <taxon>Chitinophagaceae</taxon>
        <taxon>Filimonas</taxon>
    </lineage>
</organism>
<dbReference type="EMBL" id="BMIB01000002">
    <property type="protein sequence ID" value="GGH64424.1"/>
    <property type="molecule type" value="Genomic_DNA"/>
</dbReference>
<dbReference type="AlphaFoldDB" id="A0A917MW81"/>
<dbReference type="Gene3D" id="3.10.450.50">
    <property type="match status" value="1"/>
</dbReference>
<name>A0A917MW81_9BACT</name>
<comment type="caution">
    <text evidence="2">The sequence shown here is derived from an EMBL/GenBank/DDBJ whole genome shotgun (WGS) entry which is preliminary data.</text>
</comment>
<dbReference type="InterPro" id="IPR037401">
    <property type="entry name" value="SnoaL-like"/>
</dbReference>
<dbReference type="InterPro" id="IPR032710">
    <property type="entry name" value="NTF2-like_dom_sf"/>
</dbReference>
<dbReference type="Proteomes" id="UP000627292">
    <property type="component" value="Unassembled WGS sequence"/>
</dbReference>